<evidence type="ECO:0000313" key="2">
    <source>
        <dbReference type="EMBL" id="KAF5944102.1"/>
    </source>
</evidence>
<organism evidence="2 3">
    <name type="scientific">Camellia sinensis</name>
    <name type="common">Tea plant</name>
    <name type="synonym">Thea sinensis</name>
    <dbReference type="NCBI Taxonomy" id="4442"/>
    <lineage>
        <taxon>Eukaryota</taxon>
        <taxon>Viridiplantae</taxon>
        <taxon>Streptophyta</taxon>
        <taxon>Embryophyta</taxon>
        <taxon>Tracheophyta</taxon>
        <taxon>Spermatophyta</taxon>
        <taxon>Magnoliopsida</taxon>
        <taxon>eudicotyledons</taxon>
        <taxon>Gunneridae</taxon>
        <taxon>Pentapetalae</taxon>
        <taxon>asterids</taxon>
        <taxon>Ericales</taxon>
        <taxon>Theaceae</taxon>
        <taxon>Camellia</taxon>
    </lineage>
</organism>
<sequence>MAVSSTHAPVKVVYINTQYVETDQLSFKSVVQSLTGKNSAVASVEDSSFAAQKRHNCSGSGGKGDGVSILSKDLRTVDFDRLLFELPSMEDLKWLLSQ</sequence>
<reference evidence="3" key="1">
    <citation type="journal article" date="2020" name="Nat. Commun.">
        <title>Genome assembly of wild tea tree DASZ reveals pedigree and selection history of tea varieties.</title>
        <authorList>
            <person name="Zhang W."/>
            <person name="Zhang Y."/>
            <person name="Qiu H."/>
            <person name="Guo Y."/>
            <person name="Wan H."/>
            <person name="Zhang X."/>
            <person name="Scossa F."/>
            <person name="Alseekh S."/>
            <person name="Zhang Q."/>
            <person name="Wang P."/>
            <person name="Xu L."/>
            <person name="Schmidt M.H."/>
            <person name="Jia X."/>
            <person name="Li D."/>
            <person name="Zhu A."/>
            <person name="Guo F."/>
            <person name="Chen W."/>
            <person name="Ni D."/>
            <person name="Usadel B."/>
            <person name="Fernie A.R."/>
            <person name="Wen W."/>
        </authorList>
    </citation>
    <scope>NUCLEOTIDE SEQUENCE [LARGE SCALE GENOMIC DNA]</scope>
    <source>
        <strain evidence="3">cv. G240</strain>
    </source>
</reference>
<dbReference type="AlphaFoldDB" id="A0A7J7GTK9"/>
<dbReference type="InterPro" id="IPR039608">
    <property type="entry name" value="VQ_1/10"/>
</dbReference>
<proteinExistence type="predicted"/>
<evidence type="ECO:0000313" key="3">
    <source>
        <dbReference type="Proteomes" id="UP000593564"/>
    </source>
</evidence>
<dbReference type="PANTHER" id="PTHR34777">
    <property type="entry name" value="VQ MOTIF-CONTAINING PROTEIN 10"/>
    <property type="match status" value="1"/>
</dbReference>
<dbReference type="Proteomes" id="UP000593564">
    <property type="component" value="Unassembled WGS sequence"/>
</dbReference>
<feature type="domain" description="VQ" evidence="1">
    <location>
        <begin position="15"/>
        <end position="40"/>
    </location>
</feature>
<evidence type="ECO:0000259" key="1">
    <source>
        <dbReference type="Pfam" id="PF05678"/>
    </source>
</evidence>
<dbReference type="EMBL" id="JACBKZ010000008">
    <property type="protein sequence ID" value="KAF5944102.1"/>
    <property type="molecule type" value="Genomic_DNA"/>
</dbReference>
<dbReference type="InterPro" id="IPR008889">
    <property type="entry name" value="VQ"/>
</dbReference>
<keyword evidence="3" id="KW-1185">Reference proteome</keyword>
<accession>A0A7J7GTK9</accession>
<comment type="caution">
    <text evidence="2">The sequence shown here is derived from an EMBL/GenBank/DDBJ whole genome shotgun (WGS) entry which is preliminary data.</text>
</comment>
<reference evidence="2 3" key="2">
    <citation type="submission" date="2020-07" db="EMBL/GenBank/DDBJ databases">
        <title>Genome assembly of wild tea tree DASZ reveals pedigree and selection history of tea varieties.</title>
        <authorList>
            <person name="Zhang W."/>
        </authorList>
    </citation>
    <scope>NUCLEOTIDE SEQUENCE [LARGE SCALE GENOMIC DNA]</scope>
    <source>
        <strain evidence="3">cv. G240</strain>
        <tissue evidence="2">Leaf</tissue>
    </source>
</reference>
<dbReference type="Pfam" id="PF05678">
    <property type="entry name" value="VQ"/>
    <property type="match status" value="1"/>
</dbReference>
<protein>
    <recommendedName>
        <fullName evidence="1">VQ domain-containing protein</fullName>
    </recommendedName>
</protein>
<name>A0A7J7GTK9_CAMSI</name>
<gene>
    <name evidence="2" type="ORF">HYC85_018179</name>
</gene>
<dbReference type="PANTHER" id="PTHR34777:SF25">
    <property type="entry name" value="VQ DOMAIN-CONTAINING PROTEIN"/>
    <property type="match status" value="1"/>
</dbReference>